<dbReference type="AlphaFoldDB" id="A0A4Q1RJX1"/>
<gene>
    <name evidence="4" type="ORF">ETP43_13275</name>
</gene>
<protein>
    <submittedName>
        <fullName evidence="4">DUF3696 domain-containing protein</fullName>
    </submittedName>
</protein>
<dbReference type="Proteomes" id="UP000290106">
    <property type="component" value="Unassembled WGS sequence"/>
</dbReference>
<evidence type="ECO:0000259" key="3">
    <source>
        <dbReference type="Pfam" id="PF13304"/>
    </source>
</evidence>
<dbReference type="OrthoDB" id="308933at2"/>
<accession>A0A4Q1RJX1</accession>
<proteinExistence type="predicted"/>
<dbReference type="Pfam" id="PF12476">
    <property type="entry name" value="DUF3696"/>
    <property type="match status" value="1"/>
</dbReference>
<dbReference type="PIRSF" id="PIRSF034888">
    <property type="entry name" value="P-loop_UCP034888"/>
    <property type="match status" value="1"/>
</dbReference>
<dbReference type="InterPro" id="IPR027417">
    <property type="entry name" value="P-loop_NTPase"/>
</dbReference>
<evidence type="ECO:0000259" key="2">
    <source>
        <dbReference type="Pfam" id="PF13175"/>
    </source>
</evidence>
<dbReference type="InterPro" id="IPR051396">
    <property type="entry name" value="Bact_Antivir_Def_Nuclease"/>
</dbReference>
<dbReference type="Pfam" id="PF13175">
    <property type="entry name" value="AAA_15"/>
    <property type="match status" value="1"/>
</dbReference>
<dbReference type="GeneID" id="97507751"/>
<dbReference type="PANTHER" id="PTHR43581:SF2">
    <property type="entry name" value="EXCINUCLEASE ATPASE SUBUNIT"/>
    <property type="match status" value="1"/>
</dbReference>
<dbReference type="GO" id="GO:0005524">
    <property type="term" value="F:ATP binding"/>
    <property type="evidence" value="ECO:0007669"/>
    <property type="project" value="InterPro"/>
</dbReference>
<comment type="caution">
    <text evidence="4">The sequence shown here is derived from an EMBL/GenBank/DDBJ whole genome shotgun (WGS) entry which is preliminary data.</text>
</comment>
<dbReference type="InterPro" id="IPR014592">
    <property type="entry name" value="P-loop_UCP034888"/>
</dbReference>
<feature type="domain" description="ATPase AAA-type core" evidence="3">
    <location>
        <begin position="226"/>
        <end position="298"/>
    </location>
</feature>
<dbReference type="EMBL" id="SDKC01000001">
    <property type="protein sequence ID" value="RXS76074.1"/>
    <property type="molecule type" value="Genomic_DNA"/>
</dbReference>
<feature type="domain" description="Endonuclease GajA/Old nuclease/RecF-like AAA" evidence="2">
    <location>
        <begin position="1"/>
        <end position="150"/>
    </location>
</feature>
<dbReference type="InterPro" id="IPR003959">
    <property type="entry name" value="ATPase_AAA_core"/>
</dbReference>
<evidence type="ECO:0000313" key="4">
    <source>
        <dbReference type="EMBL" id="RXS76074.1"/>
    </source>
</evidence>
<evidence type="ECO:0000313" key="5">
    <source>
        <dbReference type="Proteomes" id="UP000290106"/>
    </source>
</evidence>
<dbReference type="RefSeq" id="WP_118655925.1">
    <property type="nucleotide sequence ID" value="NZ_SDKC01000001.1"/>
</dbReference>
<evidence type="ECO:0000259" key="1">
    <source>
        <dbReference type="Pfam" id="PF12476"/>
    </source>
</evidence>
<feature type="domain" description="DUF3696" evidence="1">
    <location>
        <begin position="309"/>
        <end position="362"/>
    </location>
</feature>
<dbReference type="Gene3D" id="3.40.50.300">
    <property type="entry name" value="P-loop containing nucleotide triphosphate hydrolases"/>
    <property type="match status" value="1"/>
</dbReference>
<keyword evidence="5" id="KW-1185">Reference proteome</keyword>
<dbReference type="GO" id="GO:0016887">
    <property type="term" value="F:ATP hydrolysis activity"/>
    <property type="evidence" value="ECO:0007669"/>
    <property type="project" value="InterPro"/>
</dbReference>
<organism evidence="4 5">
    <name type="scientific">Blautia faecicola</name>
    <dbReference type="NCBI Taxonomy" id="2509240"/>
    <lineage>
        <taxon>Bacteria</taxon>
        <taxon>Bacillati</taxon>
        <taxon>Bacillota</taxon>
        <taxon>Clostridia</taxon>
        <taxon>Lachnospirales</taxon>
        <taxon>Lachnospiraceae</taxon>
        <taxon>Blautia</taxon>
    </lineage>
</organism>
<dbReference type="InterPro" id="IPR041685">
    <property type="entry name" value="AAA_GajA/Old/RecF-like"/>
</dbReference>
<dbReference type="Pfam" id="PF13304">
    <property type="entry name" value="AAA_21"/>
    <property type="match status" value="1"/>
</dbReference>
<dbReference type="SUPFAM" id="SSF52540">
    <property type="entry name" value="P-loop containing nucleoside triphosphate hydrolases"/>
    <property type="match status" value="1"/>
</dbReference>
<dbReference type="InterPro" id="IPR022532">
    <property type="entry name" value="DUF3696"/>
</dbReference>
<dbReference type="PANTHER" id="PTHR43581">
    <property type="entry name" value="ATP/GTP PHOSPHATASE"/>
    <property type="match status" value="1"/>
</dbReference>
<name>A0A4Q1RJX1_9FIRM</name>
<reference evidence="4 5" key="1">
    <citation type="submission" date="2019-01" db="EMBL/GenBank/DDBJ databases">
        <title>Blautia sp. nov. KGMB01111 isolated human feces.</title>
        <authorList>
            <person name="Park J.-E."/>
            <person name="Kim J.-S."/>
            <person name="Park S.-H."/>
        </authorList>
    </citation>
    <scope>NUCLEOTIDE SEQUENCE [LARGE SCALE GENOMIC DNA]</scope>
    <source>
        <strain evidence="4 5">KGMB01111</strain>
    </source>
</reference>
<sequence length="363" mass="41442">MIEKISLKNFKCFEKIDVTCRELNLFTGINGMGKSTLIQALLLLRQTYEKNNCLENQRLILNGSYVELGTQTDIMYWFRKDDVLSIEVEENDHKWMCQYDKVGNLISESQGPLSERDSFLTKKFEYISAERLGPRRYYDTIENENSLHSEIGVKGEKTAVCLYEKGSDVKVYPNMKHSSETSERLELQINAWLSEISPNIKVNVIPYLDVNLMGVRYSTSNSLGEESTNALNMGFGVSYSLPIIVALLSAREGDILVLENPEAHLHPRGQRKIGELVALAAANGVQIFMETHSDHVLNGIRLSVRNKKISSDKVKINYFYEYLSEEGIQKHEKTSPEILEDGSLSNWPEGFFDEWDKAIDELF</sequence>